<protein>
    <submittedName>
        <fullName evidence="2">Uncharacterized protein</fullName>
    </submittedName>
</protein>
<dbReference type="AlphaFoldDB" id="A0A285S4G4"/>
<sequence>MTGPVATLPAGTPAEDGGTAGTEHRPPSLARPSATRGEAGPHAAASADAQPTGSHASEAIDLLTASPVETPIVQDAPAPADEIVQAQTGAPRAAEELGLGDRYRYLSGASGKRYLFSGIDLDALEDFRNAVVVIGLGEGASDGGHARRVWIGEIDRDGVRRGPALPRALSRAAEEARGAVLVHLLAGRAAERREALEDLAAGLARAGLETLIA</sequence>
<evidence type="ECO:0000313" key="2">
    <source>
        <dbReference type="EMBL" id="SOB99804.1"/>
    </source>
</evidence>
<organism evidence="2 3">
    <name type="scientific">Stappia indica</name>
    <dbReference type="NCBI Taxonomy" id="538381"/>
    <lineage>
        <taxon>Bacteria</taxon>
        <taxon>Pseudomonadati</taxon>
        <taxon>Pseudomonadota</taxon>
        <taxon>Alphaproteobacteria</taxon>
        <taxon>Hyphomicrobiales</taxon>
        <taxon>Stappiaceae</taxon>
        <taxon>Stappia</taxon>
    </lineage>
</organism>
<name>A0A285S4G4_9HYPH</name>
<dbReference type="OrthoDB" id="7870314at2"/>
<evidence type="ECO:0000256" key="1">
    <source>
        <dbReference type="SAM" id="MobiDB-lite"/>
    </source>
</evidence>
<accession>A0A285S4G4</accession>
<proteinExistence type="predicted"/>
<dbReference type="RefSeq" id="WP_097174300.1">
    <property type="nucleotide sequence ID" value="NZ_OBML01000003.1"/>
</dbReference>
<dbReference type="Proteomes" id="UP000219331">
    <property type="component" value="Unassembled WGS sequence"/>
</dbReference>
<feature type="region of interest" description="Disordered" evidence="1">
    <location>
        <begin position="1"/>
        <end position="55"/>
    </location>
</feature>
<keyword evidence="3" id="KW-1185">Reference proteome</keyword>
<dbReference type="EMBL" id="OBML01000003">
    <property type="protein sequence ID" value="SOB99804.1"/>
    <property type="molecule type" value="Genomic_DNA"/>
</dbReference>
<evidence type="ECO:0000313" key="3">
    <source>
        <dbReference type="Proteomes" id="UP000219331"/>
    </source>
</evidence>
<reference evidence="2 3" key="1">
    <citation type="submission" date="2017-08" db="EMBL/GenBank/DDBJ databases">
        <authorList>
            <person name="de Groot N.N."/>
        </authorList>
    </citation>
    <scope>NUCLEOTIDE SEQUENCE [LARGE SCALE GENOMIC DNA]</scope>
    <source>
        <strain evidence="2 3">USBA 352</strain>
    </source>
</reference>
<dbReference type="STRING" id="538381.GCA_001696535_04284"/>
<gene>
    <name evidence="2" type="ORF">SAMN05421512_103172</name>
</gene>